<dbReference type="EMBL" id="CAEY01001813">
    <property type="status" value="NOT_ANNOTATED_CDS"/>
    <property type="molecule type" value="Genomic_DNA"/>
</dbReference>
<dbReference type="InterPro" id="IPR013919">
    <property type="entry name" value="Pex16"/>
</dbReference>
<dbReference type="Proteomes" id="UP000015104">
    <property type="component" value="Unassembled WGS sequence"/>
</dbReference>
<evidence type="ECO:0000256" key="3">
    <source>
        <dbReference type="RuleBase" id="RU365003"/>
    </source>
</evidence>
<organism evidence="5 6">
    <name type="scientific">Tetranychus urticae</name>
    <name type="common">Two-spotted spider mite</name>
    <dbReference type="NCBI Taxonomy" id="32264"/>
    <lineage>
        <taxon>Eukaryota</taxon>
        <taxon>Metazoa</taxon>
        <taxon>Ecdysozoa</taxon>
        <taxon>Arthropoda</taxon>
        <taxon>Chelicerata</taxon>
        <taxon>Arachnida</taxon>
        <taxon>Acari</taxon>
        <taxon>Acariformes</taxon>
        <taxon>Trombidiformes</taxon>
        <taxon>Prostigmata</taxon>
        <taxon>Eleutherengona</taxon>
        <taxon>Raphignathae</taxon>
        <taxon>Tetranychoidea</taxon>
        <taxon>Tetranychidae</taxon>
        <taxon>Tetranychus</taxon>
    </lineage>
</organism>
<keyword evidence="6" id="KW-1185">Reference proteome</keyword>
<proteinExistence type="inferred from homology"/>
<evidence type="ECO:0000313" key="6">
    <source>
        <dbReference type="Proteomes" id="UP000015104"/>
    </source>
</evidence>
<evidence type="ECO:0000256" key="4">
    <source>
        <dbReference type="SAM" id="MobiDB-lite"/>
    </source>
</evidence>
<dbReference type="OrthoDB" id="2021143at2759"/>
<dbReference type="OMA" id="PTWQSTY"/>
<reference evidence="5" key="2">
    <citation type="submission" date="2015-06" db="UniProtKB">
        <authorList>
            <consortium name="EnsemblMetazoa"/>
        </authorList>
    </citation>
    <scope>IDENTIFICATION</scope>
</reference>
<feature type="region of interest" description="Disordered" evidence="4">
    <location>
        <begin position="152"/>
        <end position="179"/>
    </location>
</feature>
<keyword evidence="3" id="KW-0576">Peroxisome</keyword>
<dbReference type="PANTHER" id="PTHR13299">
    <property type="entry name" value="PEROXISOMAL MEMBRANE PROTEIN PEX16"/>
    <property type="match status" value="1"/>
</dbReference>
<evidence type="ECO:0000313" key="5">
    <source>
        <dbReference type="EnsemblMetazoa" id="tetur06g05870.1"/>
    </source>
</evidence>
<dbReference type="eggNOG" id="KOG4546">
    <property type="taxonomic scope" value="Eukaryota"/>
</dbReference>
<protein>
    <recommendedName>
        <fullName evidence="2 3">Peroxisomal membrane protein PEX16</fullName>
    </recommendedName>
</protein>
<feature type="compositionally biased region" description="Polar residues" evidence="4">
    <location>
        <begin position="161"/>
        <end position="179"/>
    </location>
</feature>
<dbReference type="STRING" id="32264.T1K7X3"/>
<evidence type="ECO:0000256" key="2">
    <source>
        <dbReference type="ARBA" id="ARBA00018577"/>
    </source>
</evidence>
<dbReference type="GO" id="GO:0005778">
    <property type="term" value="C:peroxisomal membrane"/>
    <property type="evidence" value="ECO:0007669"/>
    <property type="project" value="UniProtKB-SubCell"/>
</dbReference>
<reference evidence="6" key="1">
    <citation type="submission" date="2011-08" db="EMBL/GenBank/DDBJ databases">
        <authorList>
            <person name="Rombauts S."/>
        </authorList>
    </citation>
    <scope>NUCLEOTIDE SEQUENCE</scope>
    <source>
        <strain evidence="6">London</strain>
    </source>
</reference>
<keyword evidence="3" id="KW-0962">Peroxisome biogenesis</keyword>
<dbReference type="PANTHER" id="PTHR13299:SF0">
    <property type="entry name" value="PEROXISOMAL MEMBRANE PROTEIN PEX16"/>
    <property type="match status" value="1"/>
</dbReference>
<dbReference type="AlphaFoldDB" id="T1K7X3"/>
<evidence type="ECO:0000256" key="1">
    <source>
        <dbReference type="ARBA" id="ARBA00009505"/>
    </source>
</evidence>
<comment type="subcellular location">
    <subcellularLocation>
        <location evidence="3">Peroxisome membrane</location>
    </subcellularLocation>
</comment>
<dbReference type="EnsemblMetazoa" id="tetur06g05870.1">
    <property type="protein sequence ID" value="tetur06g05870.1"/>
    <property type="gene ID" value="tetur06g05870"/>
</dbReference>
<sequence>MPLPIAIQYLEKYKSIIKENPLIATEIENVLRWVSYLVSGRFNNSNIISELIYTSSSLLQISNDILLKRAFNWKSNFSEVVERLKIFVTIIEYTQVFFEISAKKLAGEAGKWITIAIIQITKTVIKLILLFKYNVGIQRQIPFLPLDRQRDVPSKGYNPPTVESESNSDQAAPSASERTVVTLPRSGRVIRTLDSAPPRSKRTWVLPSESSLINKILGKEDKNAPPTELNDTQKLAEVLHIIRPLVHLSTMKTFGQSSWAPYLVSFGMDVTSLKLMSASNTLWNTSERLELNQRSFSMFLYLMRSPFYDNYTKVRIIRILTTLSERIPLFGSLLKPFIQYLPEWQRTYFYVWNA</sequence>
<comment type="similarity">
    <text evidence="1 3">Belongs to the peroxin-16 family.</text>
</comment>
<gene>
    <name evidence="5" type="primary">107361223</name>
</gene>
<dbReference type="HOGENOM" id="CLU_070601_0_0_1"/>
<name>T1K7X3_TETUR</name>
<dbReference type="Pfam" id="PF08610">
    <property type="entry name" value="Pex16"/>
    <property type="match status" value="1"/>
</dbReference>
<dbReference type="GO" id="GO:0007031">
    <property type="term" value="P:peroxisome organization"/>
    <property type="evidence" value="ECO:0007669"/>
    <property type="project" value="UniProtKB-KW"/>
</dbReference>
<accession>T1K7X3</accession>